<dbReference type="PROSITE" id="PS00061">
    <property type="entry name" value="ADH_SHORT"/>
    <property type="match status" value="1"/>
</dbReference>
<evidence type="ECO:0000313" key="7">
    <source>
        <dbReference type="Proteomes" id="UP000234483"/>
    </source>
</evidence>
<dbReference type="AlphaFoldDB" id="A0A2N5CVS3"/>
<protein>
    <recommendedName>
        <fullName evidence="4">D-xylose 1-dehydrogenase</fullName>
        <ecNumber evidence="3">1.1.1.175</ecNumber>
    </recommendedName>
</protein>
<evidence type="ECO:0000256" key="1">
    <source>
        <dbReference type="ARBA" id="ARBA00006484"/>
    </source>
</evidence>
<accession>A0A2N5CVS3</accession>
<dbReference type="RefSeq" id="WP_101712643.1">
    <property type="nucleotide sequence ID" value="NZ_CP026100.1"/>
</dbReference>
<evidence type="ECO:0000256" key="4">
    <source>
        <dbReference type="ARBA" id="ARBA00069939"/>
    </source>
</evidence>
<dbReference type="EMBL" id="PJRQ01000015">
    <property type="protein sequence ID" value="PLR17912.1"/>
    <property type="molecule type" value="Genomic_DNA"/>
</dbReference>
<dbReference type="CDD" id="cd05233">
    <property type="entry name" value="SDR_c"/>
    <property type="match status" value="1"/>
</dbReference>
<dbReference type="PRINTS" id="PR00080">
    <property type="entry name" value="SDRFAMILY"/>
</dbReference>
<evidence type="ECO:0000313" key="5">
    <source>
        <dbReference type="EMBL" id="AYV47004.1"/>
    </source>
</evidence>
<dbReference type="FunFam" id="3.40.50.720:FF:000084">
    <property type="entry name" value="Short-chain dehydrogenase reductase"/>
    <property type="match status" value="1"/>
</dbReference>
<dbReference type="Proteomes" id="UP000281192">
    <property type="component" value="Chromosome"/>
</dbReference>
<dbReference type="Gene3D" id="3.40.50.720">
    <property type="entry name" value="NAD(P)-binding Rossmann-like Domain"/>
    <property type="match status" value="1"/>
</dbReference>
<dbReference type="GO" id="GO:0047838">
    <property type="term" value="F:D-xylose 1-dehydrogenase (NAD+) activity"/>
    <property type="evidence" value="ECO:0007669"/>
    <property type="project" value="UniProtKB-EC"/>
</dbReference>
<dbReference type="InterPro" id="IPR036291">
    <property type="entry name" value="NAD(P)-bd_dom_sf"/>
</dbReference>
<comment type="similarity">
    <text evidence="1">Belongs to the short-chain dehydrogenases/reductases (SDR) family.</text>
</comment>
<proteinExistence type="inferred from homology"/>
<gene>
    <name evidence="5" type="ORF">C1707_12430</name>
    <name evidence="6" type="ORF">CFHF_08845</name>
</gene>
<sequence>MTDLSGRTVLITGASSGIGANLALAAASAGARVAVAARRADKLAALVGEIEAAGGTALAVSMDVEDEASVIAAYDAVEAAWGAPDAVIANAGINVRASALDIAIEDFDKILGVNTRGVFLTAREGARRMIKAGVEARGRVLLVASIGAHKVLPGITAYCASKAATAHMGKSLAREWARVGINVNVLCPGYIRTELNDAWFDSEGGQKLVAGFPRKRLMDTSDLEATALYLVSDASRAVTGSVFTVDDGQSL</sequence>
<evidence type="ECO:0000313" key="6">
    <source>
        <dbReference type="EMBL" id="PLR17912.1"/>
    </source>
</evidence>
<dbReference type="PRINTS" id="PR00081">
    <property type="entry name" value="GDHRDH"/>
</dbReference>
<evidence type="ECO:0000256" key="3">
    <source>
        <dbReference type="ARBA" id="ARBA00066641"/>
    </source>
</evidence>
<reference evidence="5 8" key="2">
    <citation type="submission" date="2018-01" db="EMBL/GenBank/DDBJ databases">
        <title>Complete genome sequence of Caulobacter flavus RHGG3.</title>
        <authorList>
            <person name="Yang E."/>
        </authorList>
    </citation>
    <scope>NUCLEOTIDE SEQUENCE [LARGE SCALE GENOMIC DNA]</scope>
    <source>
        <strain evidence="5 8">RHGG3</strain>
    </source>
</reference>
<evidence type="ECO:0000313" key="8">
    <source>
        <dbReference type="Proteomes" id="UP000281192"/>
    </source>
</evidence>
<dbReference type="SUPFAM" id="SSF51735">
    <property type="entry name" value="NAD(P)-binding Rossmann-fold domains"/>
    <property type="match status" value="1"/>
</dbReference>
<dbReference type="EC" id="1.1.1.175" evidence="3"/>
<dbReference type="InterPro" id="IPR002347">
    <property type="entry name" value="SDR_fam"/>
</dbReference>
<organism evidence="6 7">
    <name type="scientific">Caulobacter flavus</name>
    <dbReference type="NCBI Taxonomy" id="1679497"/>
    <lineage>
        <taxon>Bacteria</taxon>
        <taxon>Pseudomonadati</taxon>
        <taxon>Pseudomonadota</taxon>
        <taxon>Alphaproteobacteria</taxon>
        <taxon>Caulobacterales</taxon>
        <taxon>Caulobacteraceae</taxon>
        <taxon>Caulobacter</taxon>
    </lineage>
</organism>
<evidence type="ECO:0000256" key="2">
    <source>
        <dbReference type="ARBA" id="ARBA00023002"/>
    </source>
</evidence>
<dbReference type="Proteomes" id="UP000234483">
    <property type="component" value="Unassembled WGS sequence"/>
</dbReference>
<dbReference type="Pfam" id="PF13561">
    <property type="entry name" value="adh_short_C2"/>
    <property type="match status" value="1"/>
</dbReference>
<reference evidence="6 7" key="1">
    <citation type="submission" date="2017-12" db="EMBL/GenBank/DDBJ databases">
        <title>The genome sequence of Caulobacter flavus CGMCC1 15093.</title>
        <authorList>
            <person name="Gao J."/>
            <person name="Mao X."/>
            <person name="Sun J."/>
        </authorList>
    </citation>
    <scope>NUCLEOTIDE SEQUENCE [LARGE SCALE GENOMIC DNA]</scope>
    <source>
        <strain evidence="6 7">CGMCC1 15093</strain>
    </source>
</reference>
<keyword evidence="8" id="KW-1185">Reference proteome</keyword>
<keyword evidence="2" id="KW-0560">Oxidoreductase</keyword>
<dbReference type="OrthoDB" id="286404at2"/>
<name>A0A2N5CVS3_9CAUL</name>
<dbReference type="PANTHER" id="PTHR43669">
    <property type="entry name" value="5-KETO-D-GLUCONATE 5-REDUCTASE"/>
    <property type="match status" value="1"/>
</dbReference>
<dbReference type="KEGG" id="cfh:C1707_12430"/>
<dbReference type="PANTHER" id="PTHR43669:SF3">
    <property type="entry name" value="ALCOHOL DEHYDROGENASE, PUTATIVE (AFU_ORTHOLOGUE AFUA_3G03445)-RELATED"/>
    <property type="match status" value="1"/>
</dbReference>
<dbReference type="EMBL" id="CP026100">
    <property type="protein sequence ID" value="AYV47004.1"/>
    <property type="molecule type" value="Genomic_DNA"/>
</dbReference>
<dbReference type="InterPro" id="IPR020904">
    <property type="entry name" value="Sc_DH/Rdtase_CS"/>
</dbReference>